<accession>A0A1B1UBG4</accession>
<protein>
    <recommendedName>
        <fullName evidence="3">HEPN domain-containing protein</fullName>
    </recommendedName>
</protein>
<dbReference type="AlphaFoldDB" id="A0A1B1UBG4"/>
<name>A0A1B1UBG4_9BRAD</name>
<dbReference type="Proteomes" id="UP000092839">
    <property type="component" value="Chromosome"/>
</dbReference>
<dbReference type="RefSeq" id="WP_065727388.1">
    <property type="nucleotide sequence ID" value="NZ_CP016428.1"/>
</dbReference>
<evidence type="ECO:0000313" key="2">
    <source>
        <dbReference type="Proteomes" id="UP000092839"/>
    </source>
</evidence>
<dbReference type="EMBL" id="CP016428">
    <property type="protein sequence ID" value="ANW00102.1"/>
    <property type="molecule type" value="Genomic_DNA"/>
</dbReference>
<reference evidence="1 2" key="1">
    <citation type="submission" date="2016-07" db="EMBL/GenBank/DDBJ databases">
        <title>Complete genome sequence of Bradyrhizobium icense LMTR 13T, a potential inoculant strain isolated from lima bean (Phaseolus lunatus) in Peru.</title>
        <authorList>
            <person name="Ormeno-Orrillo E."/>
            <person name="Duran D."/>
            <person name="Rogel M.A."/>
            <person name="Rey L."/>
            <person name="Imperial J."/>
            <person name="Ruiz-Argueso T."/>
            <person name="Martinez-Romero E."/>
        </authorList>
    </citation>
    <scope>NUCLEOTIDE SEQUENCE [LARGE SCALE GENOMIC DNA]</scope>
    <source>
        <strain evidence="1 2">LMTR 13</strain>
    </source>
</reference>
<dbReference type="STRING" id="1274631.LMTR13_07795"/>
<gene>
    <name evidence="1" type="ORF">LMTR13_07795</name>
</gene>
<organism evidence="1 2">
    <name type="scientific">Bradyrhizobium icense</name>
    <dbReference type="NCBI Taxonomy" id="1274631"/>
    <lineage>
        <taxon>Bacteria</taxon>
        <taxon>Pseudomonadati</taxon>
        <taxon>Pseudomonadota</taxon>
        <taxon>Alphaproteobacteria</taxon>
        <taxon>Hyphomicrobiales</taxon>
        <taxon>Nitrobacteraceae</taxon>
        <taxon>Bradyrhizobium</taxon>
    </lineage>
</organism>
<sequence>MKLIRVHLEPGAMVNYIQIGHRRTAVEYAIAGIQKIHDANLDLLGRDPLSADMEGAMMAWVIESLLQGAYVREYHLWEKDCKAYFALIANRNNQLLTINQNEKPFPNFVRKVLLAFDVTLPDTILSAIDHMRKQVNVMKHEEGLELDHFVSEADYKSALDALESFWNELMSREEYA</sequence>
<evidence type="ECO:0000313" key="1">
    <source>
        <dbReference type="EMBL" id="ANW00102.1"/>
    </source>
</evidence>
<dbReference type="KEGG" id="bic:LMTR13_07795"/>
<proteinExistence type="predicted"/>
<keyword evidence="2" id="KW-1185">Reference proteome</keyword>
<evidence type="ECO:0008006" key="3">
    <source>
        <dbReference type="Google" id="ProtNLM"/>
    </source>
</evidence>